<keyword evidence="7" id="KW-0325">Glycoprotein</keyword>
<dbReference type="InterPro" id="IPR010255">
    <property type="entry name" value="Haem_peroxidase_sf"/>
</dbReference>
<keyword evidence="4 9" id="KW-0479">Metal-binding</keyword>
<dbReference type="GO" id="GO:0004601">
    <property type="term" value="F:peroxidase activity"/>
    <property type="evidence" value="ECO:0007669"/>
    <property type="project" value="UniProtKB-KW"/>
</dbReference>
<evidence type="ECO:0000259" key="13">
    <source>
        <dbReference type="PROSITE" id="PS50873"/>
    </source>
</evidence>
<feature type="binding site" evidence="9">
    <location>
        <position position="285"/>
    </location>
    <ligand>
        <name>Ca(2+)</name>
        <dbReference type="ChEBI" id="CHEBI:29108"/>
        <label>2</label>
    </ligand>
</feature>
<evidence type="ECO:0000256" key="5">
    <source>
        <dbReference type="ARBA" id="ARBA00023002"/>
    </source>
</evidence>
<keyword evidence="5 12" id="KW-0560">Oxidoreductase</keyword>
<keyword evidence="2 12" id="KW-0575">Peroxidase</keyword>
<dbReference type="Gene3D" id="1.10.520.10">
    <property type="match status" value="1"/>
</dbReference>
<evidence type="ECO:0000256" key="1">
    <source>
        <dbReference type="ARBA" id="ARBA00006089"/>
    </source>
</evidence>
<evidence type="ECO:0000256" key="4">
    <source>
        <dbReference type="ARBA" id="ARBA00022723"/>
    </source>
</evidence>
<dbReference type="STRING" id="1408157.A0A1J7K2E0"/>
<feature type="binding site" evidence="9">
    <location>
        <position position="137"/>
    </location>
    <ligand>
        <name>Ca(2+)</name>
        <dbReference type="ChEBI" id="CHEBI:29108"/>
        <label>1</label>
    </ligand>
</feature>
<evidence type="ECO:0000256" key="6">
    <source>
        <dbReference type="ARBA" id="ARBA00023004"/>
    </source>
</evidence>
<keyword evidence="9 12" id="KW-0106">Calcium</keyword>
<dbReference type="GO" id="GO:0034599">
    <property type="term" value="P:cellular response to oxidative stress"/>
    <property type="evidence" value="ECO:0007669"/>
    <property type="project" value="InterPro"/>
</dbReference>
<dbReference type="PRINTS" id="PR00458">
    <property type="entry name" value="PEROXIDASE"/>
</dbReference>
<dbReference type="Pfam" id="PF00141">
    <property type="entry name" value="peroxidase"/>
    <property type="match status" value="1"/>
</dbReference>
<dbReference type="InParanoid" id="A0A1J7K2E0"/>
<feature type="disulfide bond" evidence="11">
    <location>
        <begin position="102"/>
        <end position="362"/>
    </location>
</feature>
<keyword evidence="15" id="KW-1185">Reference proteome</keyword>
<evidence type="ECO:0000256" key="7">
    <source>
        <dbReference type="ARBA" id="ARBA00023180"/>
    </source>
</evidence>
<dbReference type="InterPro" id="IPR002016">
    <property type="entry name" value="Haem_peroxidase"/>
</dbReference>
<dbReference type="AlphaFoldDB" id="A0A1J7K2E0"/>
<feature type="domain" description="Plant heme peroxidase family profile" evidence="13">
    <location>
        <begin position="149"/>
        <end position="261"/>
    </location>
</feature>
<dbReference type="GO" id="GO:0000302">
    <property type="term" value="P:response to reactive oxygen species"/>
    <property type="evidence" value="ECO:0007669"/>
    <property type="project" value="TreeGrafter"/>
</dbReference>
<dbReference type="SUPFAM" id="SSF48113">
    <property type="entry name" value="Heme-dependent peroxidases"/>
    <property type="match status" value="1"/>
</dbReference>
<keyword evidence="12" id="KW-0732">Signal</keyword>
<feature type="non-terminal residue" evidence="14">
    <location>
        <position position="402"/>
    </location>
</feature>
<dbReference type="FunFam" id="1.10.520.10:FF:000021">
    <property type="entry name" value="Peroxidase"/>
    <property type="match status" value="1"/>
</dbReference>
<feature type="chain" id="PRO_5011810495" description="Peroxidase" evidence="12">
    <location>
        <begin position="22"/>
        <end position="402"/>
    </location>
</feature>
<evidence type="ECO:0000256" key="12">
    <source>
        <dbReference type="RuleBase" id="RU363051"/>
    </source>
</evidence>
<dbReference type="OrthoDB" id="2113341at2759"/>
<dbReference type="PROSITE" id="PS50873">
    <property type="entry name" value="PEROXIDASE_4"/>
    <property type="match status" value="1"/>
</dbReference>
<feature type="signal peptide" evidence="12">
    <location>
        <begin position="1"/>
        <end position="21"/>
    </location>
</feature>
<accession>A0A1J7K2E0</accession>
<feature type="binding site" evidence="9">
    <location>
        <position position="151"/>
    </location>
    <ligand>
        <name>Ca(2+)</name>
        <dbReference type="ChEBI" id="CHEBI:29108"/>
        <label>1</label>
    </ligand>
</feature>
<evidence type="ECO:0000313" key="14">
    <source>
        <dbReference type="EMBL" id="OIW34322.1"/>
    </source>
</evidence>
<feature type="binding site" evidence="9">
    <location>
        <position position="278"/>
    </location>
    <ligand>
        <name>Ca(2+)</name>
        <dbReference type="ChEBI" id="CHEBI:29108"/>
        <label>2</label>
    </ligand>
</feature>
<dbReference type="GO" id="GO:0020037">
    <property type="term" value="F:heme binding"/>
    <property type="evidence" value="ECO:0007669"/>
    <property type="project" value="UniProtKB-UniRule"/>
</dbReference>
<feature type="binding site" evidence="9">
    <location>
        <position position="261"/>
    </location>
    <ligand>
        <name>Ca(2+)</name>
        <dbReference type="ChEBI" id="CHEBI:29108"/>
        <label>2</label>
    </ligand>
</feature>
<reference evidence="14 15" key="1">
    <citation type="submission" date="2016-10" db="EMBL/GenBank/DDBJ databases">
        <title>Draft genome sequence of Coniochaeta ligniaria NRRL30616, a lignocellulolytic fungus for bioabatement of inhibitors in plant biomass hydrolysates.</title>
        <authorList>
            <consortium name="DOE Joint Genome Institute"/>
            <person name="Jimenez D.J."/>
            <person name="Hector R.E."/>
            <person name="Riley R."/>
            <person name="Sun H."/>
            <person name="Grigoriev I.V."/>
            <person name="Van Elsas J.D."/>
            <person name="Nichols N.N."/>
        </authorList>
    </citation>
    <scope>NUCLEOTIDE SEQUENCE [LARGE SCALE GENOMIC DNA]</scope>
    <source>
        <strain evidence="14 15">NRRL 30616</strain>
    </source>
</reference>
<feature type="binding site" description="axial binding residue" evidence="9">
    <location>
        <position position="260"/>
    </location>
    <ligand>
        <name>heme b</name>
        <dbReference type="ChEBI" id="CHEBI:60344"/>
    </ligand>
    <ligandPart>
        <name>Fe</name>
        <dbReference type="ChEBI" id="CHEBI:18248"/>
    </ligandPart>
</feature>
<dbReference type="InterPro" id="IPR044831">
    <property type="entry name" value="Ccp1-like"/>
</dbReference>
<dbReference type="Proteomes" id="UP000182658">
    <property type="component" value="Unassembled WGS sequence"/>
</dbReference>
<dbReference type="Gene3D" id="1.10.420.10">
    <property type="entry name" value="Peroxidase, domain 2"/>
    <property type="match status" value="1"/>
</dbReference>
<protein>
    <recommendedName>
        <fullName evidence="12">Peroxidase</fullName>
        <ecNumber evidence="12">1.11.1.-</ecNumber>
    </recommendedName>
</protein>
<dbReference type="InterPro" id="IPR019794">
    <property type="entry name" value="Peroxidases_AS"/>
</dbReference>
<dbReference type="PRINTS" id="PR00462">
    <property type="entry name" value="LIGNINASE"/>
</dbReference>
<sequence>MRLPTLAQAVALSAFLETAAAWPGMNKTLHDLLSRGRTPTGPDDVESHELIGDLAILPDSQLTPVGRSIKKILTGTETGQSTESWQGPIPAKGSVACAADPCCIWAYIAQEMSSKFLGNTGRCNSLARASIRLGFHDAGAWSKTRGGGGADGSIVLSAEELARPEDRGLQAVVAWIRDLYAQYRDQAVTAADLVQMAATVATVTCPLGPRVRSFVGRVDRDVPPPPGLLPDVHASADELIALFRDKTIGPRGLGALIGAHSTSQQFFVDPARAGDPQDSSPGVWDTLYYRQTVGPAPPRVYRFESDVNLALDPRIAPEFRRFGHDQPGWDAVGPLCHVVLYAQEYVRLSLLGVYNINTLTECSKVLPQATKAFSAPDQDLVDTWLDSTEVDGAVADTLLNGD</sequence>
<feature type="binding site" evidence="9">
    <location>
        <position position="149"/>
    </location>
    <ligand>
        <name>Ca(2+)</name>
        <dbReference type="ChEBI" id="CHEBI:29108"/>
        <label>1</label>
    </ligand>
</feature>
<feature type="site" description="Transition state stabilizer" evidence="10">
    <location>
        <position position="132"/>
    </location>
</feature>
<dbReference type="PANTHER" id="PTHR31356:SF66">
    <property type="entry name" value="CATALASE-PEROXIDASE"/>
    <property type="match status" value="1"/>
</dbReference>
<evidence type="ECO:0000256" key="9">
    <source>
        <dbReference type="PIRSR" id="PIRSR601621-2"/>
    </source>
</evidence>
<comment type="cofactor">
    <cofactor evidence="9">
        <name>heme b</name>
        <dbReference type="ChEBI" id="CHEBI:60344"/>
    </cofactor>
    <text evidence="9">Binds 1 heme b (iron(II)-protoporphyrin IX) group per subunit.</text>
</comment>
<dbReference type="GO" id="GO:0046872">
    <property type="term" value="F:metal ion binding"/>
    <property type="evidence" value="ECO:0007669"/>
    <property type="project" value="UniProtKB-UniRule"/>
</dbReference>
<dbReference type="PANTHER" id="PTHR31356">
    <property type="entry name" value="THYLAKOID LUMENAL 29 KDA PROTEIN, CHLOROPLASTIC-RELATED"/>
    <property type="match status" value="1"/>
</dbReference>
<comment type="similarity">
    <text evidence="1 12">Belongs to the peroxidase family. Ligninase subfamily.</text>
</comment>
<proteinExistence type="inferred from homology"/>
<feature type="binding site" evidence="9">
    <location>
        <position position="153"/>
    </location>
    <ligand>
        <name>Ca(2+)</name>
        <dbReference type="ChEBI" id="CHEBI:29108"/>
        <label>1</label>
    </ligand>
</feature>
<organism evidence="14 15">
    <name type="scientific">Coniochaeta ligniaria NRRL 30616</name>
    <dbReference type="NCBI Taxonomy" id="1408157"/>
    <lineage>
        <taxon>Eukaryota</taxon>
        <taxon>Fungi</taxon>
        <taxon>Dikarya</taxon>
        <taxon>Ascomycota</taxon>
        <taxon>Pezizomycotina</taxon>
        <taxon>Sordariomycetes</taxon>
        <taxon>Sordariomycetidae</taxon>
        <taxon>Coniochaetales</taxon>
        <taxon>Coniochaetaceae</taxon>
        <taxon>Coniochaeta</taxon>
    </lineage>
</organism>
<feature type="active site" description="Proton acceptor" evidence="8">
    <location>
        <position position="136"/>
    </location>
</feature>
<evidence type="ECO:0000256" key="2">
    <source>
        <dbReference type="ARBA" id="ARBA00022559"/>
    </source>
</evidence>
<evidence type="ECO:0000256" key="3">
    <source>
        <dbReference type="ARBA" id="ARBA00022617"/>
    </source>
</evidence>
<evidence type="ECO:0000256" key="8">
    <source>
        <dbReference type="PIRSR" id="PIRSR601621-1"/>
    </source>
</evidence>
<evidence type="ECO:0000256" key="11">
    <source>
        <dbReference type="PIRSR" id="PIRSR601621-4"/>
    </source>
</evidence>
<dbReference type="PROSITE" id="PS00436">
    <property type="entry name" value="PEROXIDASE_2"/>
    <property type="match status" value="1"/>
</dbReference>
<dbReference type="InterPro" id="IPR001621">
    <property type="entry name" value="Ligninase"/>
</dbReference>
<dbReference type="EC" id="1.11.1.-" evidence="12"/>
<name>A0A1J7K2E0_9PEZI</name>
<gene>
    <name evidence="14" type="ORF">CONLIGDRAFT_558880</name>
</gene>
<comment type="cofactor">
    <cofactor evidence="9 12">
        <name>Ca(2+)</name>
        <dbReference type="ChEBI" id="CHEBI:29108"/>
    </cofactor>
    <text evidence="9 12">Binds 2 calcium ions per subunit.</text>
</comment>
<dbReference type="EMBL" id="KV875093">
    <property type="protein sequence ID" value="OIW34322.1"/>
    <property type="molecule type" value="Genomic_DNA"/>
</dbReference>
<keyword evidence="6 9" id="KW-0408">Iron</keyword>
<keyword evidence="11" id="KW-1015">Disulfide bond</keyword>
<keyword evidence="3 9" id="KW-0349">Heme</keyword>
<feature type="disulfide bond" evidence="11">
    <location>
        <begin position="123"/>
        <end position="205"/>
    </location>
</feature>
<evidence type="ECO:0000313" key="15">
    <source>
        <dbReference type="Proteomes" id="UP000182658"/>
    </source>
</evidence>
<dbReference type="GO" id="GO:0042744">
    <property type="term" value="P:hydrogen peroxide catabolic process"/>
    <property type="evidence" value="ECO:0007669"/>
    <property type="project" value="TreeGrafter"/>
</dbReference>
<evidence type="ECO:0000256" key="10">
    <source>
        <dbReference type="PIRSR" id="PIRSR601621-3"/>
    </source>
</evidence>